<evidence type="ECO:0000256" key="2">
    <source>
        <dbReference type="ARBA" id="ARBA00022525"/>
    </source>
</evidence>
<dbReference type="InterPro" id="IPR050392">
    <property type="entry name" value="Collagen/C1q_domain"/>
</dbReference>
<proteinExistence type="predicted"/>
<reference evidence="10" key="1">
    <citation type="submission" date="2025-08" db="UniProtKB">
        <authorList>
            <consortium name="Ensembl"/>
        </authorList>
    </citation>
    <scope>IDENTIFICATION</scope>
</reference>
<evidence type="ECO:0000256" key="4">
    <source>
        <dbReference type="ARBA" id="ARBA00022729"/>
    </source>
</evidence>
<feature type="region of interest" description="Disordered" evidence="7">
    <location>
        <begin position="190"/>
        <end position="241"/>
    </location>
</feature>
<feature type="signal peptide" evidence="8">
    <location>
        <begin position="1"/>
        <end position="31"/>
    </location>
</feature>
<keyword evidence="3" id="KW-0272">Extracellular matrix</keyword>
<feature type="compositionally biased region" description="Basic residues" evidence="7">
    <location>
        <begin position="213"/>
        <end position="222"/>
    </location>
</feature>
<name>A0A3Q3W1M6_MOLML</name>
<evidence type="ECO:0000256" key="3">
    <source>
        <dbReference type="ARBA" id="ARBA00022530"/>
    </source>
</evidence>
<dbReference type="SUPFAM" id="SSF49842">
    <property type="entry name" value="TNF-like"/>
    <property type="match status" value="1"/>
</dbReference>
<feature type="domain" description="EMI" evidence="9">
    <location>
        <begin position="80"/>
        <end position="156"/>
    </location>
</feature>
<accession>A0A3Q3W1M6</accession>
<feature type="chain" id="PRO_5018757216" description="EMI domain-containing protein" evidence="8">
    <location>
        <begin position="32"/>
        <end position="929"/>
    </location>
</feature>
<evidence type="ECO:0000256" key="7">
    <source>
        <dbReference type="SAM" id="MobiDB-lite"/>
    </source>
</evidence>
<feature type="compositionally biased region" description="Basic and acidic residues" evidence="7">
    <location>
        <begin position="223"/>
        <end position="234"/>
    </location>
</feature>
<dbReference type="PANTHER" id="PTHR15427">
    <property type="entry name" value="EMILIN ELASTIN MICROFIBRIL INTERFACE-LOCATED PROTEIN ELASTIN MICROFIBRIL INTERFACER"/>
    <property type="match status" value="1"/>
</dbReference>
<evidence type="ECO:0000256" key="6">
    <source>
        <dbReference type="SAM" id="Coils"/>
    </source>
</evidence>
<evidence type="ECO:0000256" key="8">
    <source>
        <dbReference type="SAM" id="SignalP"/>
    </source>
</evidence>
<feature type="compositionally biased region" description="Gly residues" evidence="7">
    <location>
        <begin position="42"/>
        <end position="52"/>
    </location>
</feature>
<feature type="region of interest" description="Disordered" evidence="7">
    <location>
        <begin position="778"/>
        <end position="798"/>
    </location>
</feature>
<dbReference type="InterPro" id="IPR011489">
    <property type="entry name" value="EMI_domain"/>
</dbReference>
<dbReference type="Proteomes" id="UP000261620">
    <property type="component" value="Unplaced"/>
</dbReference>
<feature type="compositionally biased region" description="Basic residues" evidence="7">
    <location>
        <begin position="782"/>
        <end position="794"/>
    </location>
</feature>
<evidence type="ECO:0000313" key="10">
    <source>
        <dbReference type="Ensembl" id="ENSMMOP00000009951.1"/>
    </source>
</evidence>
<evidence type="ECO:0000313" key="11">
    <source>
        <dbReference type="Proteomes" id="UP000261620"/>
    </source>
</evidence>
<feature type="region of interest" description="Disordered" evidence="7">
    <location>
        <begin position="34"/>
        <end position="56"/>
    </location>
</feature>
<dbReference type="PROSITE" id="PS51041">
    <property type="entry name" value="EMI"/>
    <property type="match status" value="1"/>
</dbReference>
<reference evidence="10" key="2">
    <citation type="submission" date="2025-09" db="UniProtKB">
        <authorList>
            <consortium name="Ensembl"/>
        </authorList>
    </citation>
    <scope>IDENTIFICATION</scope>
</reference>
<dbReference type="GO" id="GO:0005576">
    <property type="term" value="C:extracellular region"/>
    <property type="evidence" value="ECO:0007669"/>
    <property type="project" value="UniProtKB-SubCell"/>
</dbReference>
<dbReference type="STRING" id="94237.ENSMMOP00000009951"/>
<dbReference type="Pfam" id="PF07546">
    <property type="entry name" value="EMI"/>
    <property type="match status" value="1"/>
</dbReference>
<keyword evidence="11" id="KW-1185">Reference proteome</keyword>
<keyword evidence="5" id="KW-1015">Disulfide bond</keyword>
<dbReference type="InterPro" id="IPR008983">
    <property type="entry name" value="Tumour_necrosis_fac-like_dom"/>
</dbReference>
<keyword evidence="2" id="KW-0964">Secreted</keyword>
<evidence type="ECO:0000259" key="9">
    <source>
        <dbReference type="PROSITE" id="PS51041"/>
    </source>
</evidence>
<evidence type="ECO:0000256" key="5">
    <source>
        <dbReference type="ARBA" id="ARBA00023157"/>
    </source>
</evidence>
<dbReference type="Gene3D" id="2.60.120.40">
    <property type="match status" value="1"/>
</dbReference>
<organism evidence="10 11">
    <name type="scientific">Mola mola</name>
    <name type="common">Ocean sunfish</name>
    <name type="synonym">Tetraodon mola</name>
    <dbReference type="NCBI Taxonomy" id="94237"/>
    <lineage>
        <taxon>Eukaryota</taxon>
        <taxon>Metazoa</taxon>
        <taxon>Chordata</taxon>
        <taxon>Craniata</taxon>
        <taxon>Vertebrata</taxon>
        <taxon>Euteleostomi</taxon>
        <taxon>Actinopterygii</taxon>
        <taxon>Neopterygii</taxon>
        <taxon>Teleostei</taxon>
        <taxon>Neoteleostei</taxon>
        <taxon>Acanthomorphata</taxon>
        <taxon>Eupercaria</taxon>
        <taxon>Tetraodontiformes</taxon>
        <taxon>Molidae</taxon>
        <taxon>Mola</taxon>
    </lineage>
</organism>
<dbReference type="AlphaFoldDB" id="A0A3Q3W1M6"/>
<keyword evidence="4 8" id="KW-0732">Signal</keyword>
<evidence type="ECO:0000256" key="1">
    <source>
        <dbReference type="ARBA" id="ARBA00004498"/>
    </source>
</evidence>
<dbReference type="Ensembl" id="ENSMMOT00000010125.1">
    <property type="protein sequence ID" value="ENSMMOP00000009951.1"/>
    <property type="gene ID" value="ENSMMOG00000007700.1"/>
</dbReference>
<sequence>MWTRAVMAAVGELVLVLVLGLLVSAHCDVRARDPEVEEEVGGRAGGGGGGGAEFPHPKVTETPLLKEEGNYPALTVVLSFRNWCAFVQRRAVTMAMECGTEKYTIKSQSPCPSRTPDCQLVMYKLSTRPIYRQKQQIVTALLWRCCPGHGGKNCEDTGGSSWLLPGHLCLGQWCLFVSDAQQHVDPNLEQNDHQASVGGPHHSGYTHHNTTSHAHKPHHSSHHNQDRPHHRELPEPPAHFPYPDAPVALPVPHMMALVMSQLRPVLEGFNRSLEHLSWQVADLTHEVAQLRGSQLEAGPLDGPELDEAAAEEERLDDKLDEVFKQVGEVRRQVESQQADVERRLHYQHAMLQYNLTSLKADVDVKLKRQEKMLQVSLQAINSTLTELKLDQLEKDPPPQPSYSSALWEAVERLDNMVVNNTVKVGGLMEDAEVSSGNIQRLRRDFKELERQINRTARTSQVQFMETGLEVEAAREVVLRRVNELAANLSQQGEQLREMDMDVDYLYSVLYKRNLSADCDCKGLKAAVARLERGVANVSELANENRLALEESGGGGQWESLSWEQTRTQTPELSLAQLRQALNVGLAEVSGLKEANRKVTEGMRHLSSNFNSLLKDAIRHSDVLELLLGEEVLEFLQWSIQDKEAYSIPALKEQLGVLQERVGGHELSISSLLADSLGPSRERQLLLHPEHRGDGSDLWNLEKRVEELGLKVLRLEEKQANVSAEGAESRLQAEVLWLKRGLEEHLRLFKNVFSNADVLAGTDATLELDKLWQLVKSKDGREKKKRGGGGNHRSRRESSGVLLVPSGQSEDALLLLAASRLTVSGGVIASLSRGRFYSNSGSFTAPVDGIYLFVLTLDLRPGPAHVVLTRGQGAAPVSLHRREVTEAGPVTGVGLLPLSRGEEARLELKRGVWAESEDNMLAVLLLHRNT</sequence>
<feature type="coiled-coil region" evidence="6">
    <location>
        <begin position="431"/>
        <end position="498"/>
    </location>
</feature>
<keyword evidence="6" id="KW-0175">Coiled coil</keyword>
<protein>
    <recommendedName>
        <fullName evidence="9">EMI domain-containing protein</fullName>
    </recommendedName>
</protein>
<comment type="subcellular location">
    <subcellularLocation>
        <location evidence="1">Secreted</location>
        <location evidence="1">Extracellular space</location>
        <location evidence="1">Extracellular matrix</location>
    </subcellularLocation>
</comment>
<dbReference type="PANTHER" id="PTHR15427:SF40">
    <property type="entry name" value="MULTIMERIN-2 PRECURSOR"/>
    <property type="match status" value="1"/>
</dbReference>
<dbReference type="OMA" id="VMERFNH"/>